<evidence type="ECO:0000313" key="2">
    <source>
        <dbReference type="EMBL" id="RYR13079.1"/>
    </source>
</evidence>
<feature type="compositionally biased region" description="Pro residues" evidence="1">
    <location>
        <begin position="80"/>
        <end position="90"/>
    </location>
</feature>
<sequence>MRGMQVPSSEVHTGVHFRTVLPSERPRALRMRPPRLRRQQRRQDPQRATSIPARGCGEVPCVPGEGTPPQPGLWLHLPSLHPPAAPPPETCRPRKRQERT</sequence>
<gene>
    <name evidence="2" type="ORF">Ahy_B04g070263</name>
</gene>
<feature type="compositionally biased region" description="Basic residues" evidence="1">
    <location>
        <begin position="28"/>
        <end position="40"/>
    </location>
</feature>
<proteinExistence type="predicted"/>
<dbReference type="AlphaFoldDB" id="A0A444ZFV5"/>
<evidence type="ECO:0000313" key="3">
    <source>
        <dbReference type="Proteomes" id="UP000289738"/>
    </source>
</evidence>
<comment type="caution">
    <text evidence="2">The sequence shown here is derived from an EMBL/GenBank/DDBJ whole genome shotgun (WGS) entry which is preliminary data.</text>
</comment>
<keyword evidence="3" id="KW-1185">Reference proteome</keyword>
<organism evidence="2 3">
    <name type="scientific">Arachis hypogaea</name>
    <name type="common">Peanut</name>
    <dbReference type="NCBI Taxonomy" id="3818"/>
    <lineage>
        <taxon>Eukaryota</taxon>
        <taxon>Viridiplantae</taxon>
        <taxon>Streptophyta</taxon>
        <taxon>Embryophyta</taxon>
        <taxon>Tracheophyta</taxon>
        <taxon>Spermatophyta</taxon>
        <taxon>Magnoliopsida</taxon>
        <taxon>eudicotyledons</taxon>
        <taxon>Gunneridae</taxon>
        <taxon>Pentapetalae</taxon>
        <taxon>rosids</taxon>
        <taxon>fabids</taxon>
        <taxon>Fabales</taxon>
        <taxon>Fabaceae</taxon>
        <taxon>Papilionoideae</taxon>
        <taxon>50 kb inversion clade</taxon>
        <taxon>dalbergioids sensu lato</taxon>
        <taxon>Dalbergieae</taxon>
        <taxon>Pterocarpus clade</taxon>
        <taxon>Arachis</taxon>
    </lineage>
</organism>
<dbReference type="EMBL" id="SDMP01000014">
    <property type="protein sequence ID" value="RYR13079.1"/>
    <property type="molecule type" value="Genomic_DNA"/>
</dbReference>
<evidence type="ECO:0000256" key="1">
    <source>
        <dbReference type="SAM" id="MobiDB-lite"/>
    </source>
</evidence>
<dbReference type="Proteomes" id="UP000289738">
    <property type="component" value="Chromosome B04"/>
</dbReference>
<accession>A0A444ZFV5</accession>
<name>A0A444ZFV5_ARAHY</name>
<protein>
    <submittedName>
        <fullName evidence="2">Uncharacterized protein</fullName>
    </submittedName>
</protein>
<reference evidence="2 3" key="1">
    <citation type="submission" date="2019-01" db="EMBL/GenBank/DDBJ databases">
        <title>Sequencing of cultivated peanut Arachis hypogaea provides insights into genome evolution and oil improvement.</title>
        <authorList>
            <person name="Chen X."/>
        </authorList>
    </citation>
    <scope>NUCLEOTIDE SEQUENCE [LARGE SCALE GENOMIC DNA]</scope>
    <source>
        <strain evidence="3">cv. Fuhuasheng</strain>
        <tissue evidence="2">Leaves</tissue>
    </source>
</reference>
<feature type="compositionally biased region" description="Polar residues" evidence="1">
    <location>
        <begin position="1"/>
        <end position="11"/>
    </location>
</feature>
<feature type="region of interest" description="Disordered" evidence="1">
    <location>
        <begin position="1"/>
        <end position="100"/>
    </location>
</feature>